<evidence type="ECO:0000256" key="12">
    <source>
        <dbReference type="SAM" id="Phobius"/>
    </source>
</evidence>
<comment type="subcellular location">
    <subcellularLocation>
        <location evidence="1">Mitochondrion inner membrane</location>
        <topology evidence="1">Multi-pass membrane protein</topology>
    </subcellularLocation>
</comment>
<reference evidence="13" key="1">
    <citation type="submission" date="2021-01" db="EMBL/GenBank/DDBJ databases">
        <authorList>
            <person name="Corre E."/>
            <person name="Pelletier E."/>
            <person name="Niang G."/>
            <person name="Scheremetjew M."/>
            <person name="Finn R."/>
            <person name="Kale V."/>
            <person name="Holt S."/>
            <person name="Cochrane G."/>
            <person name="Meng A."/>
            <person name="Brown T."/>
            <person name="Cohen L."/>
        </authorList>
    </citation>
    <scope>NUCLEOTIDE SEQUENCE</scope>
    <source>
        <strain evidence="13">10249 10 AB</strain>
    </source>
</reference>
<dbReference type="SUPFAM" id="SSF103506">
    <property type="entry name" value="Mitochondrial carrier"/>
    <property type="match status" value="1"/>
</dbReference>
<dbReference type="EMBL" id="HBIX01006112">
    <property type="protein sequence ID" value="CAE0712073.1"/>
    <property type="molecule type" value="Transcribed_RNA"/>
</dbReference>
<protein>
    <submittedName>
        <fullName evidence="13">Uncharacterized protein</fullName>
    </submittedName>
</protein>
<sequence>MQWLGRPRCRSDTSRNKTTKITMCGPPGILLVWCSLLLVQWKGGDAFRLLQPIRHKPSRSLAASSLKAPPLSSSNENNDTLSAINAAIEGKSSRRMFFASSLVGAGLWLGEGRPDAALAETITMPSGNGVQFLWQKDPVNPKRSKFRVTDAEKRYNVSFVTYLSRFLLIFDPNAQQWWMDRAKEIPGSTSRQKIFDIREGQFARFSASVEVGLQEDDFVGEDGPRRLLQSLLNQFGTPKGDADTPSGTSTRDESDKFTKEAKEARRQLALMFGLLEDSQPTEEITMLLASIDNGSIAAVELDEGARSAGLLRGFSPEVTPIVEFPVPEAGSSFNQATGKAILKPTGGLLRIEILDGGEGYAQPPDISEDLADILVGGEAAMIDTTIAKGILKNIKIVKNGSGYNQDHVLEMKLKPPHKRGGKPAVIRIIPEMEITKIELNEIGSGYAVEKPVKVTLVSKVGGESQLIGVGYPKGNMGSFISAWQPSENNKMRNFERTLTKEEIKVISGASSGGSLPPAPFPDKASSSQQLLALLPQGFGLEYDTKKKYYVLSVDKEYQKLYPAMALKAPNRPLVPDFGPRGRSPIERNQRIDVSTFLRFCLSGAICCSCVNAALTPLDVIKTKVQIDPVRYPKILPSFQSVWNEEGPSTFFTGWLPTLSGHFFAGGVLYATIEAIRRSLIEAAGVNAMSLEVPIILAAASISSTAAAVLYCPFDAVRIRLVAQPNYGANAIETVSRMVREEGIEVLTNAIPVFVAKQVPYAAAKFTIFDLSTEYLYKIYPLAHEDLKLSLGISLMGGVLAGIAGAIVSNPADAVISELKKAKSDQSPQEALQALLDRAGTQALFKGLSIRMVLYSLTAAFQFMIYDGIRFALGVGPDDLRLYLDVLGEALTTNA</sequence>
<keyword evidence="5" id="KW-0677">Repeat</keyword>
<keyword evidence="3" id="KW-0813">Transport</keyword>
<evidence type="ECO:0000256" key="9">
    <source>
        <dbReference type="ARBA" id="ARBA00023136"/>
    </source>
</evidence>
<accession>A0A7S4EGA8</accession>
<evidence type="ECO:0000256" key="11">
    <source>
        <dbReference type="SAM" id="MobiDB-lite"/>
    </source>
</evidence>
<evidence type="ECO:0000256" key="3">
    <source>
        <dbReference type="ARBA" id="ARBA00022448"/>
    </source>
</evidence>
<dbReference type="GO" id="GO:1990547">
    <property type="term" value="P:mitochondrial phosphate ion transmembrane transport"/>
    <property type="evidence" value="ECO:0007669"/>
    <property type="project" value="InterPro"/>
</dbReference>
<gene>
    <name evidence="13" type="ORF">PAUS00366_LOCUS4825</name>
</gene>
<keyword evidence="4 10" id="KW-0812">Transmembrane</keyword>
<feature type="repeat" description="Solcar" evidence="10">
    <location>
        <begin position="594"/>
        <end position="678"/>
    </location>
</feature>
<dbReference type="GO" id="GO:0005315">
    <property type="term" value="F:phosphate transmembrane transporter activity"/>
    <property type="evidence" value="ECO:0007669"/>
    <property type="project" value="InterPro"/>
</dbReference>
<keyword evidence="9 10" id="KW-0472">Membrane</keyword>
<feature type="repeat" description="Solcar" evidence="10">
    <location>
        <begin position="788"/>
        <end position="871"/>
    </location>
</feature>
<dbReference type="InterPro" id="IPR044677">
    <property type="entry name" value="SLC25A3/Pic2/Mir1-like"/>
</dbReference>
<dbReference type="PROSITE" id="PS50920">
    <property type="entry name" value="SOLCAR"/>
    <property type="match status" value="3"/>
</dbReference>
<keyword evidence="8" id="KW-0496">Mitochondrion</keyword>
<name>A0A7S4EGA8_9STRA</name>
<dbReference type="PANTHER" id="PTHR45671:SF12">
    <property type="entry name" value="MITOCHONDRIAL PHOSPHATE CARRIER PROTEIN"/>
    <property type="match status" value="1"/>
</dbReference>
<organism evidence="13">
    <name type="scientific">Pseudo-nitzschia australis</name>
    <dbReference type="NCBI Taxonomy" id="44445"/>
    <lineage>
        <taxon>Eukaryota</taxon>
        <taxon>Sar</taxon>
        <taxon>Stramenopiles</taxon>
        <taxon>Ochrophyta</taxon>
        <taxon>Bacillariophyta</taxon>
        <taxon>Bacillariophyceae</taxon>
        <taxon>Bacillariophycidae</taxon>
        <taxon>Bacillariales</taxon>
        <taxon>Bacillariaceae</taxon>
        <taxon>Pseudo-nitzschia</taxon>
    </lineage>
</organism>
<dbReference type="Gene3D" id="1.50.40.10">
    <property type="entry name" value="Mitochondrial carrier domain"/>
    <property type="match status" value="1"/>
</dbReference>
<evidence type="ECO:0000256" key="6">
    <source>
        <dbReference type="ARBA" id="ARBA00022792"/>
    </source>
</evidence>
<evidence type="ECO:0000256" key="2">
    <source>
        <dbReference type="ARBA" id="ARBA00006375"/>
    </source>
</evidence>
<evidence type="ECO:0000256" key="7">
    <source>
        <dbReference type="ARBA" id="ARBA00022989"/>
    </source>
</evidence>
<evidence type="ECO:0000256" key="1">
    <source>
        <dbReference type="ARBA" id="ARBA00004448"/>
    </source>
</evidence>
<dbReference type="Pfam" id="PF00153">
    <property type="entry name" value="Mito_carr"/>
    <property type="match status" value="3"/>
</dbReference>
<dbReference type="GO" id="GO:0005743">
    <property type="term" value="C:mitochondrial inner membrane"/>
    <property type="evidence" value="ECO:0007669"/>
    <property type="project" value="UniProtKB-SubCell"/>
</dbReference>
<keyword evidence="6" id="KW-0999">Mitochondrion inner membrane</keyword>
<proteinExistence type="inferred from homology"/>
<dbReference type="PANTHER" id="PTHR45671">
    <property type="entry name" value="SOLUTE CARRIER FAMILY 25 (MITOCHONDRIAL CARRIER PHOSPHATE CARRIER), MEMBER 3, LIKE-RELATED-RELATED"/>
    <property type="match status" value="1"/>
</dbReference>
<evidence type="ECO:0000256" key="5">
    <source>
        <dbReference type="ARBA" id="ARBA00022737"/>
    </source>
</evidence>
<evidence type="ECO:0000256" key="10">
    <source>
        <dbReference type="PROSITE-ProRule" id="PRU00282"/>
    </source>
</evidence>
<dbReference type="InterPro" id="IPR023395">
    <property type="entry name" value="MCP_dom_sf"/>
</dbReference>
<feature type="repeat" description="Solcar" evidence="10">
    <location>
        <begin position="690"/>
        <end position="774"/>
    </location>
</feature>
<feature type="region of interest" description="Disordered" evidence="11">
    <location>
        <begin position="235"/>
        <end position="257"/>
    </location>
</feature>
<evidence type="ECO:0000313" key="13">
    <source>
        <dbReference type="EMBL" id="CAE0712073.1"/>
    </source>
</evidence>
<evidence type="ECO:0000256" key="4">
    <source>
        <dbReference type="ARBA" id="ARBA00022692"/>
    </source>
</evidence>
<evidence type="ECO:0000256" key="8">
    <source>
        <dbReference type="ARBA" id="ARBA00023128"/>
    </source>
</evidence>
<dbReference type="InterPro" id="IPR018108">
    <property type="entry name" value="MCP_transmembrane"/>
</dbReference>
<dbReference type="AlphaFoldDB" id="A0A7S4EGA8"/>
<keyword evidence="7 12" id="KW-1133">Transmembrane helix</keyword>
<comment type="similarity">
    <text evidence="2">Belongs to the mitochondrial carrier (TC 2.A.29) family.</text>
</comment>
<feature type="transmembrane region" description="Helical" evidence="12">
    <location>
        <begin position="21"/>
        <end position="41"/>
    </location>
</feature>